<organism evidence="4 5">
    <name type="scientific">Luteipulveratus halotolerans</name>
    <dbReference type="NCBI Taxonomy" id="1631356"/>
    <lineage>
        <taxon>Bacteria</taxon>
        <taxon>Bacillati</taxon>
        <taxon>Actinomycetota</taxon>
        <taxon>Actinomycetes</taxon>
        <taxon>Micrococcales</taxon>
        <taxon>Dermacoccaceae</taxon>
        <taxon>Luteipulveratus</taxon>
    </lineage>
</organism>
<evidence type="ECO:0000313" key="4">
    <source>
        <dbReference type="EMBL" id="KNX37483.1"/>
    </source>
</evidence>
<gene>
    <name evidence="4" type="ORF">VV01_10520</name>
</gene>
<dbReference type="PROSITE" id="PS51257">
    <property type="entry name" value="PROKAR_LIPOPROTEIN"/>
    <property type="match status" value="1"/>
</dbReference>
<name>A0A0L6CJ16_9MICO</name>
<dbReference type="PATRIC" id="fig|1631356.3.peg.2054"/>
<accession>A0A0L6CJ16</accession>
<dbReference type="InterPro" id="IPR001638">
    <property type="entry name" value="Solute-binding_3/MltF_N"/>
</dbReference>
<evidence type="ECO:0000256" key="2">
    <source>
        <dbReference type="SAM" id="SignalP"/>
    </source>
</evidence>
<keyword evidence="5" id="KW-1185">Reference proteome</keyword>
<dbReference type="Gene3D" id="3.40.190.10">
    <property type="entry name" value="Periplasmic binding protein-like II"/>
    <property type="match status" value="2"/>
</dbReference>
<dbReference type="Proteomes" id="UP000037397">
    <property type="component" value="Unassembled WGS sequence"/>
</dbReference>
<dbReference type="PANTHER" id="PTHR35936">
    <property type="entry name" value="MEMBRANE-BOUND LYTIC MUREIN TRANSGLYCOSYLASE F"/>
    <property type="match status" value="1"/>
</dbReference>
<dbReference type="STRING" id="1631356.VV01_10520"/>
<sequence>MPSITRTTPAWLPLIAVALLATSCSDPSSAAPRDDASTAKINTSPDQHRVAVSKDARAASLLPARIRDKGTITIADSAGASGTPPLAFTADDNKTPIGVEVDIAHLLAAKLGVRLDLRTTSWENLFLGADSGAYDVVVSNVTVTEERKEKYDFATYRKDDLAFEATQGGSWKVKSGKDIQGKTIAVSSGTNQEKILLDWNKANIAAGLKPAKIVYYQSASDYYLALSSGRIDAYLGPNPTAAYHVATGGKTEIIGRFSGGGATVQGLIAALSKKNSGLAQPLAAALNSAIADGSYAKVLSRWDLSNEAVPTSQINPPGLPKEAS</sequence>
<dbReference type="AlphaFoldDB" id="A0A0L6CJ16"/>
<dbReference type="RefSeq" id="WP_050669840.1">
    <property type="nucleotide sequence ID" value="NZ_LAIR01000002.1"/>
</dbReference>
<feature type="chain" id="PRO_5005562894" evidence="2">
    <location>
        <begin position="31"/>
        <end position="324"/>
    </location>
</feature>
<proteinExistence type="predicted"/>
<feature type="signal peptide" evidence="2">
    <location>
        <begin position="1"/>
        <end position="30"/>
    </location>
</feature>
<evidence type="ECO:0000259" key="3">
    <source>
        <dbReference type="SMART" id="SM00062"/>
    </source>
</evidence>
<dbReference type="OrthoDB" id="4633994at2"/>
<protein>
    <submittedName>
        <fullName evidence="4">ABC transporter substrate-binding protein</fullName>
    </submittedName>
</protein>
<dbReference type="SUPFAM" id="SSF53850">
    <property type="entry name" value="Periplasmic binding protein-like II"/>
    <property type="match status" value="1"/>
</dbReference>
<reference evidence="5" key="1">
    <citation type="submission" date="2015-03" db="EMBL/GenBank/DDBJ databases">
        <title>Luteipulveratus halotolerans sp. nov., a novel actinobacterium (Dermacoccaceae) from Sarawak, Malaysia.</title>
        <authorList>
            <person name="Juboi H."/>
            <person name="Basik A."/>
            <person name="Shamsul S.S."/>
            <person name="Arnold P."/>
            <person name="Schmitt E.K."/>
            <person name="Sanglier J.-J."/>
            <person name="Yeo T."/>
        </authorList>
    </citation>
    <scope>NUCLEOTIDE SEQUENCE [LARGE SCALE GENOMIC DNA]</scope>
    <source>
        <strain evidence="5">C296001</strain>
    </source>
</reference>
<dbReference type="Pfam" id="PF00497">
    <property type="entry name" value="SBP_bac_3"/>
    <property type="match status" value="1"/>
</dbReference>
<feature type="domain" description="Solute-binding protein family 3/N-terminal" evidence="3">
    <location>
        <begin position="71"/>
        <end position="306"/>
    </location>
</feature>
<dbReference type="CDD" id="cd01004">
    <property type="entry name" value="PBP2_MidA_like"/>
    <property type="match status" value="1"/>
</dbReference>
<dbReference type="PANTHER" id="PTHR35936:SF17">
    <property type="entry name" value="ARGININE-BINDING EXTRACELLULAR PROTEIN ARTP"/>
    <property type="match status" value="1"/>
</dbReference>
<dbReference type="SMART" id="SM00062">
    <property type="entry name" value="PBPb"/>
    <property type="match status" value="1"/>
</dbReference>
<evidence type="ECO:0000313" key="5">
    <source>
        <dbReference type="Proteomes" id="UP000037397"/>
    </source>
</evidence>
<dbReference type="EMBL" id="LAIR01000002">
    <property type="protein sequence ID" value="KNX37483.1"/>
    <property type="molecule type" value="Genomic_DNA"/>
</dbReference>
<comment type="caution">
    <text evidence="4">The sequence shown here is derived from an EMBL/GenBank/DDBJ whole genome shotgun (WGS) entry which is preliminary data.</text>
</comment>
<keyword evidence="1 2" id="KW-0732">Signal</keyword>
<evidence type="ECO:0000256" key="1">
    <source>
        <dbReference type="ARBA" id="ARBA00022729"/>
    </source>
</evidence>